<proteinExistence type="predicted"/>
<gene>
    <name evidence="5" type="ORF">M1L60_39915</name>
</gene>
<keyword evidence="2" id="KW-0238">DNA-binding</keyword>
<dbReference type="EMBL" id="JAMYJR010000050">
    <property type="protein sequence ID" value="MCO8276764.1"/>
    <property type="molecule type" value="Genomic_DNA"/>
</dbReference>
<dbReference type="InterPro" id="IPR036388">
    <property type="entry name" value="WH-like_DNA-bd_sf"/>
</dbReference>
<dbReference type="Pfam" id="PF01022">
    <property type="entry name" value="HTH_5"/>
    <property type="match status" value="1"/>
</dbReference>
<dbReference type="PANTHER" id="PTHR43132">
    <property type="entry name" value="ARSENICAL RESISTANCE OPERON REPRESSOR ARSR-RELATED"/>
    <property type="match status" value="1"/>
</dbReference>
<evidence type="ECO:0000313" key="5">
    <source>
        <dbReference type="EMBL" id="MCO8276764.1"/>
    </source>
</evidence>
<comment type="caution">
    <text evidence="5">The sequence shown here is derived from an EMBL/GenBank/DDBJ whole genome shotgun (WGS) entry which is preliminary data.</text>
</comment>
<dbReference type="PANTHER" id="PTHR43132:SF2">
    <property type="entry name" value="ARSENICAL RESISTANCE OPERON REPRESSOR ARSR-RELATED"/>
    <property type="match status" value="1"/>
</dbReference>
<dbReference type="SUPFAM" id="SSF46785">
    <property type="entry name" value="Winged helix' DNA-binding domain"/>
    <property type="match status" value="1"/>
</dbReference>
<dbReference type="PRINTS" id="PR00778">
    <property type="entry name" value="HTHARSR"/>
</dbReference>
<dbReference type="Gene3D" id="1.10.10.10">
    <property type="entry name" value="Winged helix-like DNA-binding domain superfamily/Winged helix DNA-binding domain"/>
    <property type="match status" value="1"/>
</dbReference>
<evidence type="ECO:0000256" key="3">
    <source>
        <dbReference type="ARBA" id="ARBA00023163"/>
    </source>
</evidence>
<dbReference type="CDD" id="cd00090">
    <property type="entry name" value="HTH_ARSR"/>
    <property type="match status" value="1"/>
</dbReference>
<dbReference type="Proteomes" id="UP001523369">
    <property type="component" value="Unassembled WGS sequence"/>
</dbReference>
<sequence length="113" mass="12124">MAGDPDPPAPGPAGYHVSIDPPALDRAVTALRGMAYEHRLHILVLLRAGETTPSALAAAIPAHPTAVSHHLRHLVDAGLIRRRRDGRRMLYSLRGAAAARLIDEVLRYTGSAQ</sequence>
<dbReference type="SMART" id="SM00418">
    <property type="entry name" value="HTH_ARSR"/>
    <property type="match status" value="1"/>
</dbReference>
<dbReference type="RefSeq" id="WP_253242788.1">
    <property type="nucleotide sequence ID" value="NZ_JAMYJR010000050.1"/>
</dbReference>
<keyword evidence="6" id="KW-1185">Reference proteome</keyword>
<organism evidence="5 6">
    <name type="scientific">Paractinoplanes aksuensis</name>
    <dbReference type="NCBI Taxonomy" id="2939490"/>
    <lineage>
        <taxon>Bacteria</taxon>
        <taxon>Bacillati</taxon>
        <taxon>Actinomycetota</taxon>
        <taxon>Actinomycetes</taxon>
        <taxon>Micromonosporales</taxon>
        <taxon>Micromonosporaceae</taxon>
        <taxon>Paractinoplanes</taxon>
    </lineage>
</organism>
<dbReference type="PROSITE" id="PS50987">
    <property type="entry name" value="HTH_ARSR_2"/>
    <property type="match status" value="1"/>
</dbReference>
<dbReference type="InterPro" id="IPR051011">
    <property type="entry name" value="Metal_resp_trans_reg"/>
</dbReference>
<reference evidence="5 6" key="1">
    <citation type="submission" date="2022-06" db="EMBL/GenBank/DDBJ databases">
        <title>New Species of the Genus Actinoplanes, ActinopZanes ferrugineus.</title>
        <authorList>
            <person name="Ding P."/>
        </authorList>
    </citation>
    <scope>NUCLEOTIDE SEQUENCE [LARGE SCALE GENOMIC DNA]</scope>
    <source>
        <strain evidence="5 6">TRM88003</strain>
    </source>
</reference>
<keyword evidence="3" id="KW-0804">Transcription</keyword>
<dbReference type="InterPro" id="IPR036390">
    <property type="entry name" value="WH_DNA-bd_sf"/>
</dbReference>
<dbReference type="InterPro" id="IPR001845">
    <property type="entry name" value="HTH_ArsR_DNA-bd_dom"/>
</dbReference>
<accession>A0ABT1E0X3</accession>
<name>A0ABT1E0X3_9ACTN</name>
<evidence type="ECO:0000313" key="6">
    <source>
        <dbReference type="Proteomes" id="UP001523369"/>
    </source>
</evidence>
<evidence type="ECO:0000259" key="4">
    <source>
        <dbReference type="PROSITE" id="PS50987"/>
    </source>
</evidence>
<evidence type="ECO:0000256" key="1">
    <source>
        <dbReference type="ARBA" id="ARBA00023015"/>
    </source>
</evidence>
<keyword evidence="1" id="KW-0805">Transcription regulation</keyword>
<evidence type="ECO:0000256" key="2">
    <source>
        <dbReference type="ARBA" id="ARBA00023125"/>
    </source>
</evidence>
<dbReference type="NCBIfam" id="NF033788">
    <property type="entry name" value="HTH_metalloreg"/>
    <property type="match status" value="1"/>
</dbReference>
<dbReference type="InterPro" id="IPR011991">
    <property type="entry name" value="ArsR-like_HTH"/>
</dbReference>
<feature type="domain" description="HTH arsR-type" evidence="4">
    <location>
        <begin position="19"/>
        <end position="113"/>
    </location>
</feature>
<protein>
    <submittedName>
        <fullName evidence="5">Metalloregulator ArsR/SmtB family transcription factor</fullName>
    </submittedName>
</protein>